<dbReference type="PANTHER" id="PTHR45641">
    <property type="entry name" value="TETRATRICOPEPTIDE REPEAT PROTEIN (AFU_ORTHOLOGUE AFUA_6G03870)"/>
    <property type="match status" value="1"/>
</dbReference>
<dbReference type="AlphaFoldDB" id="A0A9P1KKW8"/>
<sequence length="428" mass="48834">MVRPIFNSIKISAIALMLIGVGFHFPTLSAAAQNQSEEVDLGVLDPFAPNPLLSQEPDPLLPNPPRDGNILSESEQETLAPELDRLNAEATALLAAGNAIAAFELWTRELRLRRYFGPLEEIAALERVGLISWENGQRLYLEFITDRLHQILLNSPDQTILEALGNAFQTVRAKDYGIQAYQRLLEIYAEDNIWQKEGWLNAIAVIYLNWLDYPQAAAAYRELLRTQQQIENLRQRGELPPPPPPIANGNPPPSRLQSLRNLAFIYEQMREFLEAIATRDQLVEYHLGQSNLGPIPDLKIAIATNHEQLGQFQQAGQAYQQAYQFAINIQQFENASIALARLAQLYMEQNQTETALELYQAKLLVNQRSFNFFSMMNTYDNIGEIHRQKQAYPQALQAFQRALQLAQQLQHKEDYFLAKIDEINRQIR</sequence>
<dbReference type="Pfam" id="PF13176">
    <property type="entry name" value="TPR_7"/>
    <property type="match status" value="2"/>
</dbReference>
<dbReference type="SMART" id="SM00028">
    <property type="entry name" value="TPR"/>
    <property type="match status" value="4"/>
</dbReference>
<accession>A0A9P1KKW8</accession>
<dbReference type="EMBL" id="FO818640">
    <property type="protein sequence ID" value="CDM97529.1"/>
    <property type="molecule type" value="Genomic_DNA"/>
</dbReference>
<reference evidence="4 5" key="1">
    <citation type="submission" date="2014-02" db="EMBL/GenBank/DDBJ databases">
        <authorList>
            <person name="Genoscope - CEA"/>
        </authorList>
    </citation>
    <scope>NUCLEOTIDE SEQUENCE [LARGE SCALE GENOMIC DNA]</scope>
    <source>
        <strain evidence="4 5">PCC 8005</strain>
    </source>
</reference>
<dbReference type="InterPro" id="IPR011990">
    <property type="entry name" value="TPR-like_helical_dom_sf"/>
</dbReference>
<dbReference type="Proteomes" id="UP000032946">
    <property type="component" value="Chromosome"/>
</dbReference>
<proteinExistence type="predicted"/>
<keyword evidence="2 3" id="KW-0802">TPR repeat</keyword>
<keyword evidence="5" id="KW-1185">Reference proteome</keyword>
<name>A0A9P1KKW8_9CYAN</name>
<keyword evidence="1" id="KW-0677">Repeat</keyword>
<dbReference type="PROSITE" id="PS50005">
    <property type="entry name" value="TPR"/>
    <property type="match status" value="2"/>
</dbReference>
<evidence type="ECO:0000313" key="4">
    <source>
        <dbReference type="EMBL" id="CDM97529.1"/>
    </source>
</evidence>
<evidence type="ECO:0008006" key="6">
    <source>
        <dbReference type="Google" id="ProtNLM"/>
    </source>
</evidence>
<dbReference type="RefSeq" id="WP_006623286.1">
    <property type="nucleotide sequence ID" value="NZ_FO818640.1"/>
</dbReference>
<dbReference type="PANTHER" id="PTHR45641:SF19">
    <property type="entry name" value="NEPHROCYSTIN-3"/>
    <property type="match status" value="1"/>
</dbReference>
<evidence type="ECO:0000313" key="5">
    <source>
        <dbReference type="Proteomes" id="UP000032946"/>
    </source>
</evidence>
<evidence type="ECO:0000256" key="1">
    <source>
        <dbReference type="ARBA" id="ARBA00022737"/>
    </source>
</evidence>
<gene>
    <name evidence="4" type="ORF">ARTHRO_60130</name>
</gene>
<dbReference type="SUPFAM" id="SSF48452">
    <property type="entry name" value="TPR-like"/>
    <property type="match status" value="2"/>
</dbReference>
<evidence type="ECO:0000256" key="2">
    <source>
        <dbReference type="ARBA" id="ARBA00022803"/>
    </source>
</evidence>
<feature type="repeat" description="TPR" evidence="3">
    <location>
        <begin position="376"/>
        <end position="409"/>
    </location>
</feature>
<organism evidence="4 5">
    <name type="scientific">Limnospira indica PCC 8005</name>
    <dbReference type="NCBI Taxonomy" id="376219"/>
    <lineage>
        <taxon>Bacteria</taxon>
        <taxon>Bacillati</taxon>
        <taxon>Cyanobacteriota</taxon>
        <taxon>Cyanophyceae</taxon>
        <taxon>Oscillatoriophycideae</taxon>
        <taxon>Oscillatoriales</taxon>
        <taxon>Sirenicapillariaceae</taxon>
        <taxon>Limnospira</taxon>
    </lineage>
</organism>
<evidence type="ECO:0000256" key="3">
    <source>
        <dbReference type="PROSITE-ProRule" id="PRU00339"/>
    </source>
</evidence>
<protein>
    <recommendedName>
        <fullName evidence="6">TPR repeat-containing protein</fullName>
    </recommendedName>
</protein>
<feature type="repeat" description="TPR" evidence="3">
    <location>
        <begin position="336"/>
        <end position="369"/>
    </location>
</feature>
<dbReference type="Gene3D" id="1.25.40.10">
    <property type="entry name" value="Tetratricopeptide repeat domain"/>
    <property type="match status" value="2"/>
</dbReference>
<dbReference type="InterPro" id="IPR019734">
    <property type="entry name" value="TPR_rpt"/>
</dbReference>